<feature type="domain" description="GmrSD restriction endonucleases N-terminal" evidence="1">
    <location>
        <begin position="19"/>
        <end position="246"/>
    </location>
</feature>
<dbReference type="PANTHER" id="PTHR35149">
    <property type="entry name" value="SLL5132 PROTEIN"/>
    <property type="match status" value="1"/>
</dbReference>
<dbReference type="Pfam" id="PF03235">
    <property type="entry name" value="GmrSD_N"/>
    <property type="match status" value="1"/>
</dbReference>
<dbReference type="InterPro" id="IPR011089">
    <property type="entry name" value="GmrSD_C"/>
</dbReference>
<dbReference type="InterPro" id="IPR004919">
    <property type="entry name" value="GmrSD_N"/>
</dbReference>
<evidence type="ECO:0000313" key="3">
    <source>
        <dbReference type="EMBL" id="MBT0725447.1"/>
    </source>
</evidence>
<accession>A0ABS5T1W1</accession>
<dbReference type="Proteomes" id="UP000790096">
    <property type="component" value="Unassembled WGS sequence"/>
</dbReference>
<keyword evidence="4" id="KW-1185">Reference proteome</keyword>
<dbReference type="Pfam" id="PF07510">
    <property type="entry name" value="GmrSD_C"/>
    <property type="match status" value="1"/>
</dbReference>
<gene>
    <name evidence="3" type="ORF">HH682_13675</name>
</gene>
<reference evidence="3 4" key="1">
    <citation type="submission" date="2020-04" db="EMBL/GenBank/DDBJ databases">
        <title>Genome sequencing of Rosenbergiella species.</title>
        <authorList>
            <person name="Alvarez-Perez S."/>
            <person name="Lievens B."/>
        </authorList>
    </citation>
    <scope>NUCLEOTIDE SEQUENCE [LARGE SCALE GENOMIC DNA]</scope>
    <source>
        <strain evidence="3 4">S61</strain>
    </source>
</reference>
<dbReference type="RefSeq" id="WP_214238086.1">
    <property type="nucleotide sequence ID" value="NZ_JABBFR010000023.1"/>
</dbReference>
<name>A0ABS5T1W1_9GAMM</name>
<evidence type="ECO:0000259" key="2">
    <source>
        <dbReference type="Pfam" id="PF07510"/>
    </source>
</evidence>
<comment type="caution">
    <text evidence="3">The sequence shown here is derived from an EMBL/GenBank/DDBJ whole genome shotgun (WGS) entry which is preliminary data.</text>
</comment>
<dbReference type="EMBL" id="JABBFR010000023">
    <property type="protein sequence ID" value="MBT0725447.1"/>
    <property type="molecule type" value="Genomic_DNA"/>
</dbReference>
<evidence type="ECO:0000313" key="4">
    <source>
        <dbReference type="Proteomes" id="UP000790096"/>
    </source>
</evidence>
<sequence length="575" mass="67033">MNTKNMASINFDTKNLSFKELLSPSYNYTVPPFQRDYSWDINDWSELWQDIMNLLEEDPNPFHYMGYLVLQTEDAKNYKIIDGQQRIATISILILAACSQLAEMIENGEDVANNDIRKKQFLDNYIGYTDPVLICRHTKLHLNKHNNNYYQTYMATLSALPSRNINASESRLRKSFLFFQKEIKQFIYEKDNKGKEIAELIEFITDKLNFTTITVNNDINAFKVFETLNARGVKLSSADLLKNYIFSLLTNESTHNNALSHLESRWERIVSSIGDDDLTEIVRIYWNSKNKLVRKKELFKTIKNSVLSKESAFNFLTGLDEAIDIYLSLIDTRNKDWNNDEQKYLTNLFEVFNVKQPMSMLISVYKAFYKKEHNEFVKILKYVSVITFRYNVICSMLPHEQERVYSEVSLKVSSGEYNAKQALQTLKNKLLPSDDVFNNAFTGKVIKTGNNRNTKLIKYILGEIEKRVSGGHSILDSEMLTVEHILPKNPNDDWDIEEPKIELLPNQIGNMCLLPNSSNRNLGNKDFATKSVIYRQSSIHITNYIGENYNYWGEKQINERQKFFAKVALEIWRLD</sequence>
<organism evidence="3 4">
    <name type="scientific">Rosenbergiella gaditana</name>
    <dbReference type="NCBI Taxonomy" id="2726987"/>
    <lineage>
        <taxon>Bacteria</taxon>
        <taxon>Pseudomonadati</taxon>
        <taxon>Pseudomonadota</taxon>
        <taxon>Gammaproteobacteria</taxon>
        <taxon>Enterobacterales</taxon>
        <taxon>Erwiniaceae</taxon>
        <taxon>Rosenbergiella</taxon>
    </lineage>
</organism>
<feature type="domain" description="GmrSD restriction endonucleases C-terminal" evidence="2">
    <location>
        <begin position="432"/>
        <end position="567"/>
    </location>
</feature>
<dbReference type="PANTHER" id="PTHR35149:SF2">
    <property type="entry name" value="DUF262 DOMAIN-CONTAINING PROTEIN"/>
    <property type="match status" value="1"/>
</dbReference>
<proteinExistence type="predicted"/>
<evidence type="ECO:0000259" key="1">
    <source>
        <dbReference type="Pfam" id="PF03235"/>
    </source>
</evidence>
<protein>
    <submittedName>
        <fullName evidence="3">DUF262 domain-containing protein</fullName>
    </submittedName>
</protein>